<name>A0ABT2A709_9BURK</name>
<accession>A0ABT2A709</accession>
<feature type="transmembrane region" description="Helical" evidence="6">
    <location>
        <begin position="116"/>
        <end position="138"/>
    </location>
</feature>
<dbReference type="PANTHER" id="PTHR38459:SF1">
    <property type="entry name" value="PROPHAGE BACTOPRENOL-LINKED GLUCOSE TRANSLOCASE HOMOLOG"/>
    <property type="match status" value="1"/>
</dbReference>
<feature type="transmembrane region" description="Helical" evidence="6">
    <location>
        <begin position="88"/>
        <end position="110"/>
    </location>
</feature>
<dbReference type="Proteomes" id="UP001205560">
    <property type="component" value="Unassembled WGS sequence"/>
</dbReference>
<evidence type="ECO:0000259" key="7">
    <source>
        <dbReference type="Pfam" id="PF04138"/>
    </source>
</evidence>
<proteinExistence type="inferred from homology"/>
<dbReference type="EMBL" id="JANUGX010000012">
    <property type="protein sequence ID" value="MCS0589961.1"/>
    <property type="molecule type" value="Genomic_DNA"/>
</dbReference>
<dbReference type="Pfam" id="PF04138">
    <property type="entry name" value="GtrA_DPMS_TM"/>
    <property type="match status" value="1"/>
</dbReference>
<keyword evidence="9" id="KW-1185">Reference proteome</keyword>
<comment type="caution">
    <text evidence="8">The sequence shown here is derived from an EMBL/GenBank/DDBJ whole genome shotgun (WGS) entry which is preliminary data.</text>
</comment>
<dbReference type="InterPro" id="IPR051401">
    <property type="entry name" value="GtrA_CellWall_Glycosyl"/>
</dbReference>
<evidence type="ECO:0000256" key="5">
    <source>
        <dbReference type="ARBA" id="ARBA00023136"/>
    </source>
</evidence>
<feature type="domain" description="GtrA/DPMS transmembrane" evidence="7">
    <location>
        <begin position="26"/>
        <end position="137"/>
    </location>
</feature>
<protein>
    <submittedName>
        <fullName evidence="8">GtrA family protein</fullName>
    </submittedName>
</protein>
<feature type="transmembrane region" description="Helical" evidence="6">
    <location>
        <begin position="23"/>
        <end position="45"/>
    </location>
</feature>
<evidence type="ECO:0000256" key="4">
    <source>
        <dbReference type="ARBA" id="ARBA00022989"/>
    </source>
</evidence>
<organism evidence="8 9">
    <name type="scientific">Massilia norwichensis</name>
    <dbReference type="NCBI Taxonomy" id="1442366"/>
    <lineage>
        <taxon>Bacteria</taxon>
        <taxon>Pseudomonadati</taxon>
        <taxon>Pseudomonadota</taxon>
        <taxon>Betaproteobacteria</taxon>
        <taxon>Burkholderiales</taxon>
        <taxon>Oxalobacteraceae</taxon>
        <taxon>Telluria group</taxon>
        <taxon>Massilia</taxon>
    </lineage>
</organism>
<gene>
    <name evidence="8" type="ORF">NX782_12180</name>
</gene>
<dbReference type="InterPro" id="IPR007267">
    <property type="entry name" value="GtrA_DPMS_TM"/>
</dbReference>
<evidence type="ECO:0000256" key="1">
    <source>
        <dbReference type="ARBA" id="ARBA00004141"/>
    </source>
</evidence>
<sequence>MSDGIVTRQGVSSRATRIMLGRFLVYAMVGAAGTAGHYAFLITAVSMGMMGPVPASVLGAIVGAIINFVLNTLVTFRGRLTLGTAGRFFATAALAAAANGLLMSALLASFRIDYRLAQLLVTAVLLCITFGVNSAWTYRATKPR</sequence>
<dbReference type="PANTHER" id="PTHR38459">
    <property type="entry name" value="PROPHAGE BACTOPRENOL-LINKED GLUCOSE TRANSLOCASE HOMOLOG"/>
    <property type="match status" value="1"/>
</dbReference>
<evidence type="ECO:0000256" key="6">
    <source>
        <dbReference type="SAM" id="Phobius"/>
    </source>
</evidence>
<comment type="similarity">
    <text evidence="2">Belongs to the GtrA family.</text>
</comment>
<keyword evidence="3 6" id="KW-0812">Transmembrane</keyword>
<dbReference type="RefSeq" id="WP_258845736.1">
    <property type="nucleotide sequence ID" value="NZ_JANUGX010000012.1"/>
</dbReference>
<evidence type="ECO:0000256" key="2">
    <source>
        <dbReference type="ARBA" id="ARBA00009399"/>
    </source>
</evidence>
<reference evidence="8 9" key="1">
    <citation type="submission" date="2022-08" db="EMBL/GenBank/DDBJ databases">
        <title>Reclassification of Massilia species as members of the genera Telluria, Duganella, Pseudoduganella, Mokoshia gen. nov. and Zemynaea gen. nov. using orthogonal and non-orthogonal genome-based approaches.</title>
        <authorList>
            <person name="Bowman J.P."/>
        </authorList>
    </citation>
    <scope>NUCLEOTIDE SEQUENCE [LARGE SCALE GENOMIC DNA]</scope>
    <source>
        <strain evidence="8 9">LMG 28164</strain>
    </source>
</reference>
<evidence type="ECO:0000256" key="3">
    <source>
        <dbReference type="ARBA" id="ARBA00022692"/>
    </source>
</evidence>
<evidence type="ECO:0000313" key="8">
    <source>
        <dbReference type="EMBL" id="MCS0589961.1"/>
    </source>
</evidence>
<comment type="subcellular location">
    <subcellularLocation>
        <location evidence="1">Membrane</location>
        <topology evidence="1">Multi-pass membrane protein</topology>
    </subcellularLocation>
</comment>
<keyword evidence="4 6" id="KW-1133">Transmembrane helix</keyword>
<evidence type="ECO:0000313" key="9">
    <source>
        <dbReference type="Proteomes" id="UP001205560"/>
    </source>
</evidence>
<feature type="transmembrane region" description="Helical" evidence="6">
    <location>
        <begin position="57"/>
        <end position="76"/>
    </location>
</feature>
<keyword evidence="5 6" id="KW-0472">Membrane</keyword>